<evidence type="ECO:0000256" key="1">
    <source>
        <dbReference type="SAM" id="Coils"/>
    </source>
</evidence>
<dbReference type="SUPFAM" id="SSF52113">
    <property type="entry name" value="BRCT domain"/>
    <property type="match status" value="1"/>
</dbReference>
<dbReference type="Proteomes" id="UP000000702">
    <property type="component" value="Unassembled WGS sequence"/>
</dbReference>
<sequence>MDSEALKFLQQLSANPQLVNQLQNILTNVSSSSHADSRIPSLDATLSTPHSQQVDASNYSSQLSKARGTMEFKSIPSLPRTSTSPVSTLQHQLQSPVAQRHCFAQGYSSRQRSQFIDETSSGNASAGGLDNYDPQGTVSRQRYEQLLSRCHLLERQLAIKSTQVSESSSGGNLLKRAEDEISQLRDTVQSLQSTVEQQQRKIKEKEVAHRLEIDDLKSSHVRDIGRIVEAHDLALQKLINSQQLVDAARVYEKLTSEGVEGRLSNLDDPLKTSSRYSLSHASTPARRTLPPTTGSAVSLFSATPKGSDIKLEGDGLQSVYRAKFAEGTSVSVKRERDDDLVTPAAKIVKKRTPRTPSYTAAERVAAASKSMSKPSVPADPVTKNRDGQNALNTCFHGFSNSVVLSSKGSRTPCSRTLADAVALHQRQLYSDGAVKHAAVVPTVLRRGWNSKPLVSPTSLTISKTPPQRELVRQVGGRSETSSAVGGSTCSPSPVNPNRQEARTRYFILTSLDDREYQKVSEAIRNLGQGASLIELKDNNEVPPLTTHVVVRGEPHSMKALLGLVSSRWLVPPEYVFASSEAGFWLNEEDEGGKRYFPPPLRTHRFLLTMHDGILRDRFKRLVEFGGGEVVSSEKGKHVQDQGAFVISSVFDLLQFVELVGGAP</sequence>
<feature type="region of interest" description="Disordered" evidence="2">
    <location>
        <begin position="113"/>
        <end position="135"/>
    </location>
</feature>
<dbReference type="CDD" id="cd14724">
    <property type="entry name" value="ZIP_Gal4-like_1"/>
    <property type="match status" value="1"/>
</dbReference>
<feature type="compositionally biased region" description="Polar residues" evidence="2">
    <location>
        <begin position="478"/>
        <end position="497"/>
    </location>
</feature>
<feature type="region of interest" description="Disordered" evidence="2">
    <location>
        <begin position="271"/>
        <end position="293"/>
    </location>
</feature>
<gene>
    <name evidence="3" type="ORF">TCIL3000_0_43630</name>
</gene>
<dbReference type="Gene3D" id="3.40.50.10190">
    <property type="entry name" value="BRCT domain"/>
    <property type="match status" value="1"/>
</dbReference>
<feature type="compositionally biased region" description="Polar residues" evidence="2">
    <location>
        <begin position="44"/>
        <end position="62"/>
    </location>
</feature>
<protein>
    <submittedName>
        <fullName evidence="3">WGS project CAEQ00000000 data, annotated contig 1777</fullName>
    </submittedName>
</protein>
<comment type="caution">
    <text evidence="3">The sequence shown here is derived from an EMBL/GenBank/DDBJ whole genome shotgun (WGS) entry which is preliminary data.</text>
</comment>
<evidence type="ECO:0000313" key="3">
    <source>
        <dbReference type="EMBL" id="CCD13625.1"/>
    </source>
</evidence>
<dbReference type="AlphaFoldDB" id="F9W8T9"/>
<evidence type="ECO:0000313" key="4">
    <source>
        <dbReference type="Proteomes" id="UP000000702"/>
    </source>
</evidence>
<dbReference type="VEuPathDB" id="TriTrypDB:TcIL3000_0_43630"/>
<evidence type="ECO:0000256" key="2">
    <source>
        <dbReference type="SAM" id="MobiDB-lite"/>
    </source>
</evidence>
<feature type="compositionally biased region" description="Polar residues" evidence="2">
    <location>
        <begin position="271"/>
        <end position="282"/>
    </location>
</feature>
<proteinExistence type="predicted"/>
<keyword evidence="4" id="KW-1185">Reference proteome</keyword>
<feature type="compositionally biased region" description="Polar residues" evidence="2">
    <location>
        <begin position="113"/>
        <end position="124"/>
    </location>
</feature>
<feature type="coiled-coil region" evidence="1">
    <location>
        <begin position="174"/>
        <end position="208"/>
    </location>
</feature>
<feature type="region of interest" description="Disordered" evidence="2">
    <location>
        <begin position="473"/>
        <end position="497"/>
    </location>
</feature>
<name>F9W8T9_TRYCI</name>
<reference evidence="4" key="1">
    <citation type="submission" date="2011-07" db="EMBL/GenBank/DDBJ databases">
        <title>Divergent evolution of antigenic variation in African trypanosomes.</title>
        <authorList>
            <person name="Jackson A.P."/>
            <person name="Berry A."/>
            <person name="Allison H.C."/>
            <person name="Burton P."/>
            <person name="Anderson J."/>
            <person name="Aslett M."/>
            <person name="Brown R."/>
            <person name="Corton N."/>
            <person name="Harris D."/>
            <person name="Hauser H."/>
            <person name="Gamble J."/>
            <person name="Gilderthorp R."/>
            <person name="McQuillan J."/>
            <person name="Quail M.A."/>
            <person name="Sanders M."/>
            <person name="Van Tonder A."/>
            <person name="Ginger M.L."/>
            <person name="Donelson J.E."/>
            <person name="Field M.C."/>
            <person name="Barry J.D."/>
            <person name="Berriman M."/>
            <person name="Hertz-Fowler C."/>
        </authorList>
    </citation>
    <scope>NUCLEOTIDE SEQUENCE [LARGE SCALE GENOMIC DNA]</scope>
    <source>
        <strain evidence="4">IL3000</strain>
    </source>
</reference>
<reference evidence="3 4" key="2">
    <citation type="journal article" date="2012" name="Proc. Natl. Acad. Sci. U.S.A.">
        <title>Antigenic diversity is generated by distinct evolutionary mechanisms in African trypanosome species.</title>
        <authorList>
            <person name="Jackson A.P."/>
            <person name="Berry A."/>
            <person name="Aslett M."/>
            <person name="Allison H.C."/>
            <person name="Burton P."/>
            <person name="Vavrova-Anderson J."/>
            <person name="Brown R."/>
            <person name="Browne H."/>
            <person name="Corton N."/>
            <person name="Hauser H."/>
            <person name="Gamble J."/>
            <person name="Gilderthorp R."/>
            <person name="Marcello L."/>
            <person name="McQuillan J."/>
            <person name="Otto T.D."/>
            <person name="Quail M.A."/>
            <person name="Sanders M.J."/>
            <person name="van Tonder A."/>
            <person name="Ginger M.L."/>
            <person name="Field M.C."/>
            <person name="Barry J.D."/>
            <person name="Hertz-Fowler C."/>
            <person name="Berriman M."/>
        </authorList>
    </citation>
    <scope>NUCLEOTIDE SEQUENCE [LARGE SCALE GENOMIC DNA]</scope>
    <source>
        <strain evidence="3 4">IL3000</strain>
    </source>
</reference>
<accession>F9W8T9</accession>
<organism evidence="3 4">
    <name type="scientific">Trypanosoma congolense (strain IL3000)</name>
    <dbReference type="NCBI Taxonomy" id="1068625"/>
    <lineage>
        <taxon>Eukaryota</taxon>
        <taxon>Discoba</taxon>
        <taxon>Euglenozoa</taxon>
        <taxon>Kinetoplastea</taxon>
        <taxon>Metakinetoplastina</taxon>
        <taxon>Trypanosomatida</taxon>
        <taxon>Trypanosomatidae</taxon>
        <taxon>Trypanosoma</taxon>
        <taxon>Nannomonas</taxon>
    </lineage>
</organism>
<feature type="region of interest" description="Disordered" evidence="2">
    <location>
        <begin position="33"/>
        <end position="62"/>
    </location>
</feature>
<dbReference type="OMA" id="SPEYVYN"/>
<keyword evidence="1" id="KW-0175">Coiled coil</keyword>
<dbReference type="EMBL" id="CAEQ01001216">
    <property type="protein sequence ID" value="CCD13625.1"/>
    <property type="molecule type" value="Genomic_DNA"/>
</dbReference>
<dbReference type="InterPro" id="IPR036420">
    <property type="entry name" value="BRCT_dom_sf"/>
</dbReference>